<dbReference type="KEGG" id="var:108323876"/>
<evidence type="ECO:0000313" key="7">
    <source>
        <dbReference type="EMBL" id="KAG2408489.1"/>
    </source>
</evidence>
<dbReference type="GO" id="GO:0140566">
    <property type="term" value="F:histone reader activity"/>
    <property type="evidence" value="ECO:0007669"/>
    <property type="project" value="InterPro"/>
</dbReference>
<feature type="region of interest" description="Disordered" evidence="6">
    <location>
        <begin position="334"/>
        <end position="399"/>
    </location>
</feature>
<dbReference type="InterPro" id="IPR013083">
    <property type="entry name" value="Znf_RING/FYVE/PHD"/>
</dbReference>
<keyword evidence="3" id="KW-0862">Zinc</keyword>
<dbReference type="GO" id="GO:0034244">
    <property type="term" value="P:negative regulation of transcription elongation by RNA polymerase II"/>
    <property type="evidence" value="ECO:0007669"/>
    <property type="project" value="InterPro"/>
</dbReference>
<reference evidence="7 8" key="1">
    <citation type="submission" date="2020-05" db="EMBL/GenBank/DDBJ databases">
        <title>Vigna angularis (adzuki bean) Var. LongXiaoDou No. 4 denovo assembly.</title>
        <authorList>
            <person name="Xiang H."/>
        </authorList>
    </citation>
    <scope>NUCLEOTIDE SEQUENCE [LARGE SCALE GENOMIC DNA]</scope>
    <source>
        <tissue evidence="7">Leaf</tissue>
    </source>
</reference>
<comment type="caution">
    <text evidence="7">The sequence shown here is derived from an EMBL/GenBank/DDBJ whole genome shotgun (WGS) entry which is preliminary data.</text>
</comment>
<name>A0A8T0L8Z5_PHAAN</name>
<dbReference type="SUPFAM" id="SSF57903">
    <property type="entry name" value="FYVE/PHD zinc finger"/>
    <property type="match status" value="1"/>
</dbReference>
<proteinExistence type="predicted"/>
<dbReference type="GO" id="GO:0008270">
    <property type="term" value="F:zinc ion binding"/>
    <property type="evidence" value="ECO:0007669"/>
    <property type="project" value="UniProtKB-KW"/>
</dbReference>
<evidence type="ECO:0000313" key="8">
    <source>
        <dbReference type="Proteomes" id="UP000743370"/>
    </source>
</evidence>
<evidence type="ECO:0000256" key="3">
    <source>
        <dbReference type="ARBA" id="ARBA00022833"/>
    </source>
</evidence>
<dbReference type="OrthoDB" id="787137at2759"/>
<evidence type="ECO:0000256" key="4">
    <source>
        <dbReference type="ARBA" id="ARBA00023015"/>
    </source>
</evidence>
<dbReference type="InterPro" id="IPR011011">
    <property type="entry name" value="Znf_FYVE_PHD"/>
</dbReference>
<evidence type="ECO:0000256" key="1">
    <source>
        <dbReference type="ARBA" id="ARBA00022723"/>
    </source>
</evidence>
<dbReference type="Proteomes" id="UP000743370">
    <property type="component" value="Unassembled WGS sequence"/>
</dbReference>
<evidence type="ECO:0008006" key="9">
    <source>
        <dbReference type="Google" id="ProtNLM"/>
    </source>
</evidence>
<gene>
    <name evidence="7" type="ORF">HKW66_Vig0033110</name>
</gene>
<dbReference type="AlphaFoldDB" id="A0A8T0L8Z5"/>
<feature type="region of interest" description="Disordered" evidence="6">
    <location>
        <begin position="93"/>
        <end position="152"/>
    </location>
</feature>
<sequence length="419" mass="46225">MDGKQDIVCDICGDAGNEEDLAICNKCTDGAEHIYCMRDMLEKVPEGDWWMCEDCKKSECQKSKSQVNLESSSSAELNSKSFHDWKRHTGVSTRSYSSANRHGVQSEAQSLKEDKMSAKSCDNTPLQHKDSSYKTFKDGKAKETKDTTSELQISCNPQDKAKASHAFSDKRCADTLQVDLDRKTKALDTSAGLPNTSTSPKRSPLVRELLSENLGKANVEQSSCVYLEKPKSHSHSGPHLMSGLTGIVDVKFEGHLDEARYLPMKKRKIRDFVSSSALDLNVNLQGGINKVGATDIPESDAVDTSFSGDKVEAHGIGESDLVLDLNTSLWPERATPEVGPCLPVENVDDQPSKDVNVKMPTEENKNDDKVEPHEENLNNNAERSNTDRPESLASPTSDEEHLSLLYWQAVEVLSSKFGL</sequence>
<dbReference type="PANTHER" id="PTHR33304">
    <property type="match status" value="1"/>
</dbReference>
<keyword evidence="5" id="KW-0804">Transcription</keyword>
<keyword evidence="2" id="KW-0863">Zinc-finger</keyword>
<dbReference type="InterPro" id="IPR049914">
    <property type="entry name" value="PHD1-3/5-6"/>
</dbReference>
<dbReference type="Gene3D" id="3.30.40.10">
    <property type="entry name" value="Zinc/RING finger domain, C3HC4 (zinc finger)"/>
    <property type="match status" value="1"/>
</dbReference>
<keyword evidence="4" id="KW-0805">Transcription regulation</keyword>
<evidence type="ECO:0000256" key="6">
    <source>
        <dbReference type="SAM" id="MobiDB-lite"/>
    </source>
</evidence>
<evidence type="ECO:0000256" key="2">
    <source>
        <dbReference type="ARBA" id="ARBA00022771"/>
    </source>
</evidence>
<organism evidence="7 8">
    <name type="scientific">Phaseolus angularis</name>
    <name type="common">Azuki bean</name>
    <name type="synonym">Vigna angularis</name>
    <dbReference type="NCBI Taxonomy" id="3914"/>
    <lineage>
        <taxon>Eukaryota</taxon>
        <taxon>Viridiplantae</taxon>
        <taxon>Streptophyta</taxon>
        <taxon>Embryophyta</taxon>
        <taxon>Tracheophyta</taxon>
        <taxon>Spermatophyta</taxon>
        <taxon>Magnoliopsida</taxon>
        <taxon>eudicotyledons</taxon>
        <taxon>Gunneridae</taxon>
        <taxon>Pentapetalae</taxon>
        <taxon>rosids</taxon>
        <taxon>fabids</taxon>
        <taxon>Fabales</taxon>
        <taxon>Fabaceae</taxon>
        <taxon>Papilionoideae</taxon>
        <taxon>50 kb inversion clade</taxon>
        <taxon>NPAAA clade</taxon>
        <taxon>indigoferoid/millettioid clade</taxon>
        <taxon>Phaseoleae</taxon>
        <taxon>Vigna</taxon>
    </lineage>
</organism>
<keyword evidence="1" id="KW-0479">Metal-binding</keyword>
<evidence type="ECO:0000256" key="5">
    <source>
        <dbReference type="ARBA" id="ARBA00023163"/>
    </source>
</evidence>
<dbReference type="EMBL" id="JABFOF010000001">
    <property type="protein sequence ID" value="KAG2408489.1"/>
    <property type="molecule type" value="Genomic_DNA"/>
</dbReference>
<feature type="compositionally biased region" description="Basic and acidic residues" evidence="6">
    <location>
        <begin position="350"/>
        <end position="376"/>
    </location>
</feature>
<feature type="compositionally biased region" description="Basic and acidic residues" evidence="6">
    <location>
        <begin position="127"/>
        <end position="148"/>
    </location>
</feature>
<protein>
    <recommendedName>
        <fullName evidence="9">PHD-type domain-containing protein</fullName>
    </recommendedName>
</protein>
<dbReference type="PANTHER" id="PTHR33304:SF15">
    <property type="entry name" value="ZINC FINGER PHD-TYPE DOMAIN-CONTAINING PROTEIN"/>
    <property type="match status" value="1"/>
</dbReference>
<accession>A0A8T0L8Z5</accession>